<dbReference type="HOGENOM" id="CLU_1534139_0_0_1"/>
<name>B3P1Q4_DROER</name>
<sequence>MEQPENSGTAKTESEVPASAEVDTKMKRPQLSRKDSFVVQEDMKGHGQEGFNLPLPGLHTLHSRICDSALVTSLGRIWTNSPLSQRINTKHNNLDLDQVSKLRTQQLETETTNIKDADTVSNRQKLNSLKEELSKTNEERNYFQAQYKFQMQVNSELKSLLVVTKRLWNSLVNHH</sequence>
<proteinExistence type="predicted"/>
<organism evidence="2 3">
    <name type="scientific">Drosophila erecta</name>
    <name type="common">Fruit fly</name>
    <dbReference type="NCBI Taxonomy" id="7220"/>
    <lineage>
        <taxon>Eukaryota</taxon>
        <taxon>Metazoa</taxon>
        <taxon>Ecdysozoa</taxon>
        <taxon>Arthropoda</taxon>
        <taxon>Hexapoda</taxon>
        <taxon>Insecta</taxon>
        <taxon>Pterygota</taxon>
        <taxon>Neoptera</taxon>
        <taxon>Endopterygota</taxon>
        <taxon>Diptera</taxon>
        <taxon>Brachycera</taxon>
        <taxon>Muscomorpha</taxon>
        <taxon>Ephydroidea</taxon>
        <taxon>Drosophilidae</taxon>
        <taxon>Drosophila</taxon>
        <taxon>Sophophora</taxon>
    </lineage>
</organism>
<dbReference type="AlphaFoldDB" id="B3P1Q4"/>
<reference evidence="2 3" key="1">
    <citation type="journal article" date="2007" name="Nature">
        <title>Evolution of genes and genomes on the Drosophila phylogeny.</title>
        <authorList>
            <consortium name="Drosophila 12 Genomes Consortium"/>
            <person name="Clark A.G."/>
            <person name="Eisen M.B."/>
            <person name="Smith D.R."/>
            <person name="Bergman C.M."/>
            <person name="Oliver B."/>
            <person name="Markow T.A."/>
            <person name="Kaufman T.C."/>
            <person name="Kellis M."/>
            <person name="Gelbart W."/>
            <person name="Iyer V.N."/>
            <person name="Pollard D.A."/>
            <person name="Sackton T.B."/>
            <person name="Larracuente A.M."/>
            <person name="Singh N.D."/>
            <person name="Abad J.P."/>
            <person name="Abt D.N."/>
            <person name="Adryan B."/>
            <person name="Aguade M."/>
            <person name="Akashi H."/>
            <person name="Anderson W.W."/>
            <person name="Aquadro C.F."/>
            <person name="Ardell D.H."/>
            <person name="Arguello R."/>
            <person name="Artieri C.G."/>
            <person name="Barbash D.A."/>
            <person name="Barker D."/>
            <person name="Barsanti P."/>
            <person name="Batterham P."/>
            <person name="Batzoglou S."/>
            <person name="Begun D."/>
            <person name="Bhutkar A."/>
            <person name="Blanco E."/>
            <person name="Bosak S.A."/>
            <person name="Bradley R.K."/>
            <person name="Brand A.D."/>
            <person name="Brent M.R."/>
            <person name="Brooks A.N."/>
            <person name="Brown R.H."/>
            <person name="Butlin R.K."/>
            <person name="Caggese C."/>
            <person name="Calvi B.R."/>
            <person name="Bernardo de Carvalho A."/>
            <person name="Caspi A."/>
            <person name="Castrezana S."/>
            <person name="Celniker S.E."/>
            <person name="Chang J.L."/>
            <person name="Chapple C."/>
            <person name="Chatterji S."/>
            <person name="Chinwalla A."/>
            <person name="Civetta A."/>
            <person name="Clifton S.W."/>
            <person name="Comeron J.M."/>
            <person name="Costello J.C."/>
            <person name="Coyne J.A."/>
            <person name="Daub J."/>
            <person name="David R.G."/>
            <person name="Delcher A.L."/>
            <person name="Delehaunty K."/>
            <person name="Do C.B."/>
            <person name="Ebling H."/>
            <person name="Edwards K."/>
            <person name="Eickbush T."/>
            <person name="Evans J.D."/>
            <person name="Filipski A."/>
            <person name="Findeiss S."/>
            <person name="Freyhult E."/>
            <person name="Fulton L."/>
            <person name="Fulton R."/>
            <person name="Garcia A.C."/>
            <person name="Gardiner A."/>
            <person name="Garfield D.A."/>
            <person name="Garvin B.E."/>
            <person name="Gibson G."/>
            <person name="Gilbert D."/>
            <person name="Gnerre S."/>
            <person name="Godfrey J."/>
            <person name="Good R."/>
            <person name="Gotea V."/>
            <person name="Gravely B."/>
            <person name="Greenberg A.J."/>
            <person name="Griffiths-Jones S."/>
            <person name="Gross S."/>
            <person name="Guigo R."/>
            <person name="Gustafson E.A."/>
            <person name="Haerty W."/>
            <person name="Hahn M.W."/>
            <person name="Halligan D.L."/>
            <person name="Halpern A.L."/>
            <person name="Halter G.M."/>
            <person name="Han M.V."/>
            <person name="Heger A."/>
            <person name="Hillier L."/>
            <person name="Hinrichs A.S."/>
            <person name="Holmes I."/>
            <person name="Hoskins R.A."/>
            <person name="Hubisz M.J."/>
            <person name="Hultmark D."/>
            <person name="Huntley M.A."/>
            <person name="Jaffe D.B."/>
            <person name="Jagadeeshan S."/>
            <person name="Jeck W.R."/>
            <person name="Johnson J."/>
            <person name="Jones C.D."/>
            <person name="Jordan W.C."/>
            <person name="Karpen G.H."/>
            <person name="Kataoka E."/>
            <person name="Keightley P.D."/>
            <person name="Kheradpour P."/>
            <person name="Kirkness E.F."/>
            <person name="Koerich L.B."/>
            <person name="Kristiansen K."/>
            <person name="Kudrna D."/>
            <person name="Kulathinal R.J."/>
            <person name="Kumar S."/>
            <person name="Kwok R."/>
            <person name="Lander E."/>
            <person name="Langley C.H."/>
            <person name="Lapoint R."/>
            <person name="Lazzaro B.P."/>
            <person name="Lee S.J."/>
            <person name="Levesque L."/>
            <person name="Li R."/>
            <person name="Lin C.F."/>
            <person name="Lin M.F."/>
            <person name="Lindblad-Toh K."/>
            <person name="Llopart A."/>
            <person name="Long M."/>
            <person name="Low L."/>
            <person name="Lozovsky E."/>
            <person name="Lu J."/>
            <person name="Luo M."/>
            <person name="Machado C.A."/>
            <person name="Makalowski W."/>
            <person name="Marzo M."/>
            <person name="Matsuda M."/>
            <person name="Matzkin L."/>
            <person name="McAllister B."/>
            <person name="McBride C.S."/>
            <person name="McKernan B."/>
            <person name="McKernan K."/>
            <person name="Mendez-Lago M."/>
            <person name="Minx P."/>
            <person name="Mollenhauer M.U."/>
            <person name="Montooth K."/>
            <person name="Mount S.M."/>
            <person name="Mu X."/>
            <person name="Myers E."/>
            <person name="Negre B."/>
            <person name="Newfeld S."/>
            <person name="Nielsen R."/>
            <person name="Noor M.A."/>
            <person name="O'Grady P."/>
            <person name="Pachter L."/>
            <person name="Papaceit M."/>
            <person name="Parisi M.J."/>
            <person name="Parisi M."/>
            <person name="Parts L."/>
            <person name="Pedersen J.S."/>
            <person name="Pesole G."/>
            <person name="Phillippy A.M."/>
            <person name="Ponting C.P."/>
            <person name="Pop M."/>
            <person name="Porcelli D."/>
            <person name="Powell J.R."/>
            <person name="Prohaska S."/>
            <person name="Pruitt K."/>
            <person name="Puig M."/>
            <person name="Quesneville H."/>
            <person name="Ram K.R."/>
            <person name="Rand D."/>
            <person name="Rasmussen M.D."/>
            <person name="Reed L.K."/>
            <person name="Reenan R."/>
            <person name="Reily A."/>
            <person name="Remington K.A."/>
            <person name="Rieger T.T."/>
            <person name="Ritchie M.G."/>
            <person name="Robin C."/>
            <person name="Rogers Y.H."/>
            <person name="Rohde C."/>
            <person name="Rozas J."/>
            <person name="Rubenfield M.J."/>
            <person name="Ruiz A."/>
            <person name="Russo S."/>
            <person name="Salzberg S.L."/>
            <person name="Sanchez-Gracia A."/>
            <person name="Saranga D.J."/>
            <person name="Sato H."/>
            <person name="Schaeffer S.W."/>
            <person name="Schatz M.C."/>
            <person name="Schlenke T."/>
            <person name="Schwartz R."/>
            <person name="Segarra C."/>
            <person name="Singh R.S."/>
            <person name="Sirot L."/>
            <person name="Sirota M."/>
            <person name="Sisneros N.B."/>
            <person name="Smith C.D."/>
            <person name="Smith T.F."/>
            <person name="Spieth J."/>
            <person name="Stage D.E."/>
            <person name="Stark A."/>
            <person name="Stephan W."/>
            <person name="Strausberg R.L."/>
            <person name="Strempel S."/>
            <person name="Sturgill D."/>
            <person name="Sutton G."/>
            <person name="Sutton G.G."/>
            <person name="Tao W."/>
            <person name="Teichmann S."/>
            <person name="Tobari Y.N."/>
            <person name="Tomimura Y."/>
            <person name="Tsolas J.M."/>
            <person name="Valente V.L."/>
            <person name="Venter E."/>
            <person name="Venter J.C."/>
            <person name="Vicario S."/>
            <person name="Vieira F.G."/>
            <person name="Vilella A.J."/>
            <person name="Villasante A."/>
            <person name="Walenz B."/>
            <person name="Wang J."/>
            <person name="Wasserman M."/>
            <person name="Watts T."/>
            <person name="Wilson D."/>
            <person name="Wilson R.K."/>
            <person name="Wing R.A."/>
            <person name="Wolfner M.F."/>
            <person name="Wong A."/>
            <person name="Wong G.K."/>
            <person name="Wu C.I."/>
            <person name="Wu G."/>
            <person name="Yamamoto D."/>
            <person name="Yang H.P."/>
            <person name="Yang S.P."/>
            <person name="Yorke J.A."/>
            <person name="Yoshida K."/>
            <person name="Zdobnov E."/>
            <person name="Zhang P."/>
            <person name="Zhang Y."/>
            <person name="Zimin A.V."/>
            <person name="Baldwin J."/>
            <person name="Abdouelleil A."/>
            <person name="Abdulkadir J."/>
            <person name="Abebe A."/>
            <person name="Abera B."/>
            <person name="Abreu J."/>
            <person name="Acer S.C."/>
            <person name="Aftuck L."/>
            <person name="Alexander A."/>
            <person name="An P."/>
            <person name="Anderson E."/>
            <person name="Anderson S."/>
            <person name="Arachi H."/>
            <person name="Azer M."/>
            <person name="Bachantsang P."/>
            <person name="Barry A."/>
            <person name="Bayul T."/>
            <person name="Berlin A."/>
            <person name="Bessette D."/>
            <person name="Bloom T."/>
            <person name="Blye J."/>
            <person name="Boguslavskiy L."/>
            <person name="Bonnet C."/>
            <person name="Boukhgalter B."/>
            <person name="Bourzgui I."/>
            <person name="Brown A."/>
            <person name="Cahill P."/>
            <person name="Channer S."/>
            <person name="Cheshatsang Y."/>
            <person name="Chuda L."/>
            <person name="Citroen M."/>
            <person name="Collymore A."/>
            <person name="Cooke P."/>
            <person name="Costello M."/>
            <person name="D'Aco K."/>
            <person name="Daza R."/>
            <person name="De Haan G."/>
            <person name="DeGray S."/>
            <person name="DeMaso C."/>
            <person name="Dhargay N."/>
            <person name="Dooley K."/>
            <person name="Dooley E."/>
            <person name="Doricent M."/>
            <person name="Dorje P."/>
            <person name="Dorjee K."/>
            <person name="Dupes A."/>
            <person name="Elong R."/>
            <person name="Falk J."/>
            <person name="Farina A."/>
            <person name="Faro S."/>
            <person name="Ferguson D."/>
            <person name="Fisher S."/>
            <person name="Foley C.D."/>
            <person name="Franke A."/>
            <person name="Friedrich D."/>
            <person name="Gadbois L."/>
            <person name="Gearin G."/>
            <person name="Gearin C.R."/>
            <person name="Giannoukos G."/>
            <person name="Goode T."/>
            <person name="Graham J."/>
            <person name="Grandbois E."/>
            <person name="Grewal S."/>
            <person name="Gyaltsen K."/>
            <person name="Hafez N."/>
            <person name="Hagos B."/>
            <person name="Hall J."/>
            <person name="Henson C."/>
            <person name="Hollinger A."/>
            <person name="Honan T."/>
            <person name="Huard M.D."/>
            <person name="Hughes L."/>
            <person name="Hurhula B."/>
            <person name="Husby M.E."/>
            <person name="Kamat A."/>
            <person name="Kanga B."/>
            <person name="Kashin S."/>
            <person name="Khazanovich D."/>
            <person name="Kisner P."/>
            <person name="Lance K."/>
            <person name="Lara M."/>
            <person name="Lee W."/>
            <person name="Lennon N."/>
            <person name="Letendre F."/>
            <person name="LeVine R."/>
            <person name="Lipovsky A."/>
            <person name="Liu X."/>
            <person name="Liu J."/>
            <person name="Liu S."/>
            <person name="Lokyitsang T."/>
            <person name="Lokyitsang Y."/>
            <person name="Lubonja R."/>
            <person name="Lui A."/>
            <person name="MacDonald P."/>
            <person name="Magnisalis V."/>
            <person name="Maru K."/>
            <person name="Matthews C."/>
            <person name="McCusker W."/>
            <person name="McDonough S."/>
            <person name="Mehta T."/>
            <person name="Meldrim J."/>
            <person name="Meneus L."/>
            <person name="Mihai O."/>
            <person name="Mihalev A."/>
            <person name="Mihova T."/>
            <person name="Mittelman R."/>
            <person name="Mlenga V."/>
            <person name="Montmayeur A."/>
            <person name="Mulrain L."/>
            <person name="Navidi A."/>
            <person name="Naylor J."/>
            <person name="Negash T."/>
            <person name="Nguyen T."/>
            <person name="Nguyen N."/>
            <person name="Nicol R."/>
            <person name="Norbu C."/>
            <person name="Norbu N."/>
            <person name="Novod N."/>
            <person name="O'Neill B."/>
            <person name="Osman S."/>
            <person name="Markiewicz E."/>
            <person name="Oyono O.L."/>
            <person name="Patti C."/>
            <person name="Phunkhang P."/>
            <person name="Pierre F."/>
            <person name="Priest M."/>
            <person name="Raghuraman S."/>
            <person name="Rege F."/>
            <person name="Reyes R."/>
            <person name="Rise C."/>
            <person name="Rogov P."/>
            <person name="Ross K."/>
            <person name="Ryan E."/>
            <person name="Settipalli S."/>
            <person name="Shea T."/>
            <person name="Sherpa N."/>
            <person name="Shi L."/>
            <person name="Shih D."/>
            <person name="Sparrow T."/>
            <person name="Spaulding J."/>
            <person name="Stalker J."/>
            <person name="Stange-Thomann N."/>
            <person name="Stavropoulos S."/>
            <person name="Stone C."/>
            <person name="Strader C."/>
            <person name="Tesfaye S."/>
            <person name="Thomson T."/>
            <person name="Thoulutsang Y."/>
            <person name="Thoulutsang D."/>
            <person name="Topham K."/>
            <person name="Topping I."/>
            <person name="Tsamla T."/>
            <person name="Vassiliev H."/>
            <person name="Vo A."/>
            <person name="Wangchuk T."/>
            <person name="Wangdi T."/>
            <person name="Weiand M."/>
            <person name="Wilkinson J."/>
            <person name="Wilson A."/>
            <person name="Yadav S."/>
            <person name="Young G."/>
            <person name="Yu Q."/>
            <person name="Zembek L."/>
            <person name="Zhong D."/>
            <person name="Zimmer A."/>
            <person name="Zwirko Z."/>
            <person name="Jaffe D.B."/>
            <person name="Alvarez P."/>
            <person name="Brockman W."/>
            <person name="Butler J."/>
            <person name="Chin C."/>
            <person name="Gnerre S."/>
            <person name="Grabherr M."/>
            <person name="Kleber M."/>
            <person name="Mauceli E."/>
            <person name="MacCallum I."/>
        </authorList>
    </citation>
    <scope>NUCLEOTIDE SEQUENCE [LARGE SCALE GENOMIC DNA]</scope>
    <source>
        <strain evidence="2 3">TSC#14021-0224.01</strain>
    </source>
</reference>
<dbReference type="OrthoDB" id="5959043at2759"/>
<keyword evidence="3" id="KW-1185">Reference proteome</keyword>
<feature type="region of interest" description="Disordered" evidence="1">
    <location>
        <begin position="1"/>
        <end position="33"/>
    </location>
</feature>
<dbReference type="Proteomes" id="UP000008711">
    <property type="component" value="Unassembled WGS sequence"/>
</dbReference>
<protein>
    <submittedName>
        <fullName evidence="2">GG17377</fullName>
    </submittedName>
</protein>
<feature type="compositionally biased region" description="Polar residues" evidence="1">
    <location>
        <begin position="1"/>
        <end position="11"/>
    </location>
</feature>
<dbReference type="PhylomeDB" id="B3P1Q4"/>
<evidence type="ECO:0000313" key="2">
    <source>
        <dbReference type="EMBL" id="EDV49792.1"/>
    </source>
</evidence>
<reference evidence="2 3" key="2">
    <citation type="journal article" date="2008" name="Bioinformatics">
        <title>Assembly reconciliation.</title>
        <authorList>
            <person name="Zimin A.V."/>
            <person name="Smith D.R."/>
            <person name="Sutton G."/>
            <person name="Yorke J.A."/>
        </authorList>
    </citation>
    <scope>NUCLEOTIDE SEQUENCE [LARGE SCALE GENOMIC DNA]</scope>
    <source>
        <strain evidence="2 3">TSC#14021-0224.01</strain>
    </source>
</reference>
<evidence type="ECO:0000313" key="3">
    <source>
        <dbReference type="Proteomes" id="UP000008711"/>
    </source>
</evidence>
<dbReference type="eggNOG" id="KOG4074">
    <property type="taxonomic scope" value="Eukaryota"/>
</dbReference>
<evidence type="ECO:0000256" key="1">
    <source>
        <dbReference type="SAM" id="MobiDB-lite"/>
    </source>
</evidence>
<gene>
    <name evidence="2" type="primary">Dere\GG17377</name>
    <name evidence="2" type="ORF">Dere_GG17377</name>
</gene>
<feature type="compositionally biased region" description="Basic and acidic residues" evidence="1">
    <location>
        <begin position="22"/>
        <end position="33"/>
    </location>
</feature>
<dbReference type="EMBL" id="CH954181">
    <property type="protein sequence ID" value="EDV49792.1"/>
    <property type="molecule type" value="Genomic_DNA"/>
</dbReference>
<accession>B3P1Q4</accession>